<reference evidence="3" key="1">
    <citation type="submission" date="2022-11" db="UniProtKB">
        <authorList>
            <consortium name="WormBaseParasite"/>
        </authorList>
    </citation>
    <scope>IDENTIFICATION</scope>
</reference>
<dbReference type="AlphaFoldDB" id="A0A914CMF4"/>
<dbReference type="Proteomes" id="UP000887540">
    <property type="component" value="Unplaced"/>
</dbReference>
<evidence type="ECO:0000313" key="3">
    <source>
        <dbReference type="WBParaSite" id="ACRNAN_scaffold12425.g12563.t1"/>
    </source>
</evidence>
<keyword evidence="2" id="KW-1185">Reference proteome</keyword>
<protein>
    <submittedName>
        <fullName evidence="3">Uncharacterized protein</fullName>
    </submittedName>
</protein>
<sequence length="83" mass="9541">MMNYCQNANPQLCVCGGMLKESKETSIMLAAILTEIALYGLLVLLGPWYIYHCLKKRSNMTTKKKYNHEKKVLLSLFFQVGYC</sequence>
<name>A0A914CMF4_9BILA</name>
<evidence type="ECO:0000313" key="2">
    <source>
        <dbReference type="Proteomes" id="UP000887540"/>
    </source>
</evidence>
<dbReference type="WBParaSite" id="ACRNAN_scaffold12425.g12563.t1">
    <property type="protein sequence ID" value="ACRNAN_scaffold12425.g12563.t1"/>
    <property type="gene ID" value="ACRNAN_scaffold12425.g12563"/>
</dbReference>
<keyword evidence="1" id="KW-0812">Transmembrane</keyword>
<keyword evidence="1" id="KW-0472">Membrane</keyword>
<evidence type="ECO:0000256" key="1">
    <source>
        <dbReference type="SAM" id="Phobius"/>
    </source>
</evidence>
<feature type="transmembrane region" description="Helical" evidence="1">
    <location>
        <begin position="27"/>
        <end position="51"/>
    </location>
</feature>
<accession>A0A914CMF4</accession>
<organism evidence="2 3">
    <name type="scientific">Acrobeloides nanus</name>
    <dbReference type="NCBI Taxonomy" id="290746"/>
    <lineage>
        <taxon>Eukaryota</taxon>
        <taxon>Metazoa</taxon>
        <taxon>Ecdysozoa</taxon>
        <taxon>Nematoda</taxon>
        <taxon>Chromadorea</taxon>
        <taxon>Rhabditida</taxon>
        <taxon>Tylenchina</taxon>
        <taxon>Cephalobomorpha</taxon>
        <taxon>Cephaloboidea</taxon>
        <taxon>Cephalobidae</taxon>
        <taxon>Acrobeloides</taxon>
    </lineage>
</organism>
<proteinExistence type="predicted"/>
<keyword evidence="1" id="KW-1133">Transmembrane helix</keyword>